<dbReference type="PANTHER" id="PTHR38011:SF11">
    <property type="entry name" value="2,5-DIAMINO-6-RIBOSYLAMINO-4(3H)-PYRIMIDINONE 5'-PHOSPHATE REDUCTASE"/>
    <property type="match status" value="1"/>
</dbReference>
<dbReference type="EMBL" id="FSRJ01000001">
    <property type="protein sequence ID" value="SIN76392.1"/>
    <property type="molecule type" value="Genomic_DNA"/>
</dbReference>
<dbReference type="Proteomes" id="UP000184699">
    <property type="component" value="Unassembled WGS sequence"/>
</dbReference>
<gene>
    <name evidence="2" type="ORF">SAMN05443544_0937</name>
</gene>
<name>A0A1N6E064_9MICO</name>
<dbReference type="InterPro" id="IPR050765">
    <property type="entry name" value="Riboflavin_Biosynth_HTPR"/>
</dbReference>
<dbReference type="Gene3D" id="3.40.430.10">
    <property type="entry name" value="Dihydrofolate Reductase, subunit A"/>
    <property type="match status" value="1"/>
</dbReference>
<evidence type="ECO:0000313" key="3">
    <source>
        <dbReference type="Proteomes" id="UP000184699"/>
    </source>
</evidence>
<accession>A0A1N6E064</accession>
<dbReference type="AlphaFoldDB" id="A0A1N6E064"/>
<proteinExistence type="predicted"/>
<protein>
    <submittedName>
        <fullName evidence="2">Dihydrofolate reductase</fullName>
    </submittedName>
</protein>
<keyword evidence="3" id="KW-1185">Reference proteome</keyword>
<dbReference type="Pfam" id="PF01872">
    <property type="entry name" value="RibD_C"/>
    <property type="match status" value="1"/>
</dbReference>
<dbReference type="InterPro" id="IPR024072">
    <property type="entry name" value="DHFR-like_dom_sf"/>
</dbReference>
<dbReference type="GO" id="GO:0008703">
    <property type="term" value="F:5-amino-6-(5-phosphoribosylamino)uracil reductase activity"/>
    <property type="evidence" value="ECO:0007669"/>
    <property type="project" value="InterPro"/>
</dbReference>
<organism evidence="2 3">
    <name type="scientific">Agromyces cerinus subsp. cerinus</name>
    <dbReference type="NCBI Taxonomy" id="232089"/>
    <lineage>
        <taxon>Bacteria</taxon>
        <taxon>Bacillati</taxon>
        <taxon>Actinomycetota</taxon>
        <taxon>Actinomycetes</taxon>
        <taxon>Micrococcales</taxon>
        <taxon>Microbacteriaceae</taxon>
        <taxon>Agromyces</taxon>
    </lineage>
</organism>
<feature type="domain" description="Bacterial bifunctional deaminase-reductase C-terminal" evidence="1">
    <location>
        <begin position="4"/>
        <end position="173"/>
    </location>
</feature>
<reference evidence="3" key="1">
    <citation type="submission" date="2016-11" db="EMBL/GenBank/DDBJ databases">
        <authorList>
            <person name="Varghese N."/>
            <person name="Submissions S."/>
        </authorList>
    </citation>
    <scope>NUCLEOTIDE SEQUENCE [LARGE SCALE GENOMIC DNA]</scope>
    <source>
        <strain evidence="3">DSM 8595</strain>
    </source>
</reference>
<dbReference type="SUPFAM" id="SSF53597">
    <property type="entry name" value="Dihydrofolate reductase-like"/>
    <property type="match status" value="1"/>
</dbReference>
<dbReference type="PANTHER" id="PTHR38011">
    <property type="entry name" value="DIHYDROFOLATE REDUCTASE FAMILY PROTEIN (AFU_ORTHOLOGUE AFUA_8G06820)"/>
    <property type="match status" value="1"/>
</dbReference>
<dbReference type="GO" id="GO:0009231">
    <property type="term" value="P:riboflavin biosynthetic process"/>
    <property type="evidence" value="ECO:0007669"/>
    <property type="project" value="InterPro"/>
</dbReference>
<evidence type="ECO:0000259" key="1">
    <source>
        <dbReference type="Pfam" id="PF01872"/>
    </source>
</evidence>
<evidence type="ECO:0000313" key="2">
    <source>
        <dbReference type="EMBL" id="SIN76392.1"/>
    </source>
</evidence>
<sequence>MNRMITAELFASLDLVVEAPETWHFPWVGEEMLAEVQREQGEATALLLGRRTYEVFADSWPNRSDDVPLARQLNAMPKVVVSSTLDSPTWRNTEVTRFDELAALKATGEGRITVAGSIRLVESLIAHGLLDELRLLTHPVVLGEGRRLFDTYDGPRADLELVESRTLERGVQLSVHRPSARH</sequence>
<dbReference type="InterPro" id="IPR002734">
    <property type="entry name" value="RibDG_C"/>
</dbReference>
<dbReference type="STRING" id="232089.SAMN05443544_0937"/>